<dbReference type="Gene3D" id="2.60.40.10">
    <property type="entry name" value="Immunoglobulins"/>
    <property type="match status" value="1"/>
</dbReference>
<dbReference type="InterPro" id="IPR044081">
    <property type="entry name" value="DUF5776"/>
</dbReference>
<dbReference type="Proteomes" id="UP001519271">
    <property type="component" value="Unassembled WGS sequence"/>
</dbReference>
<evidence type="ECO:0000313" key="3">
    <source>
        <dbReference type="EMBL" id="MBP1919670.1"/>
    </source>
</evidence>
<dbReference type="Gene3D" id="1.10.530.10">
    <property type="match status" value="1"/>
</dbReference>
<dbReference type="SMART" id="SM00047">
    <property type="entry name" value="LYZ2"/>
    <property type="match status" value="1"/>
</dbReference>
<proteinExistence type="predicted"/>
<reference evidence="3 4" key="1">
    <citation type="submission" date="2021-03" db="EMBL/GenBank/DDBJ databases">
        <title>Genomic Encyclopedia of Type Strains, Phase IV (KMG-IV): sequencing the most valuable type-strain genomes for metagenomic binning, comparative biology and taxonomic classification.</title>
        <authorList>
            <person name="Goeker M."/>
        </authorList>
    </citation>
    <scope>NUCLEOTIDE SEQUENCE [LARGE SCALE GENOMIC DNA]</scope>
    <source>
        <strain evidence="3 4">DSM 6139</strain>
    </source>
</reference>
<dbReference type="SMART" id="SM00287">
    <property type="entry name" value="SH3b"/>
    <property type="match status" value="3"/>
</dbReference>
<evidence type="ECO:0000313" key="4">
    <source>
        <dbReference type="Proteomes" id="UP001519271"/>
    </source>
</evidence>
<dbReference type="InterPro" id="IPR052354">
    <property type="entry name" value="Cell_Wall_Dynamics_Protein"/>
</dbReference>
<dbReference type="InterPro" id="IPR003646">
    <property type="entry name" value="SH3-like_bac-type"/>
</dbReference>
<gene>
    <name evidence="3" type="ORF">J2Z34_002166</name>
</gene>
<dbReference type="InterPro" id="IPR002901">
    <property type="entry name" value="MGlyc_endo_b_GlcNAc-like_dom"/>
</dbReference>
<dbReference type="RefSeq" id="WP_209459867.1">
    <property type="nucleotide sequence ID" value="NZ_JAGGKC010000018.1"/>
</dbReference>
<sequence>MLSKKTRMALVKAGVALTVTMTSIGVGSLSGGELALAAVINTQSGTLTVKAASLWAYSSPNWSAKSRTYPAGTTMKVVEKHEVDGRYMYKLENGLYISANTLYVTFSPDTASLPAPAPSPAPAEQAGDTRVTTANLNMRSGPGTGYSILTTIPKGASVSVASVSGGWAKVTYGGRTGYVSTSYLSAPATAPAPAPAPTPAPESPSGDVRKTTANLNMRSGPGTGYSILMTIPNGSSVTVSSVSGGWAKVTYGGRTGYVSTSYLTQPVTTAPAPAPEPVTPAEDNRTTLYNLNMRSGPGTGYSILVTIPKGTSIPVSSVSGGWAKVTYSGRTGYVSAAYLSEPQAPVVKPDLPMMLTIEAAPNESYANQDIVIKGWALDDSGIKDVGILLDGVQIGTASRYSRPDVENAYTTYESRANSGFEFTIPKSGVSIGTHTVTVRAAGMDDTIKENTYTTVMVKESPIVTVTSHTSGAAVRTEKTTIEGFALNVDGVSQVSVELNGTKIGNAVIGLARTGMETYAAYADPSNSGFIFTFDTKAMVQGNNSIKLVMTGKDGTLKSETITLASNEFYIEKAYPQTLTYYAKAELAKGAAIKQVDGKWIAATVEDIRYYMDPANFMNDYIGKYMFMKLSYIEVDNAVLEQMLAGKGILSGKAQVFKDACKENNINPIYVIAHALLETGNGTSVLANGVLVKEKHVVFNDLFSPVIPVDPPVMVYNMFGIGAYDGNAVLWGSERALDKGWTTPDLAIAGGIKFLAESYINNITYMQNTLYTMRYRFEGYGLWHQYSTDIAWHYKQARIIQREFAKIPNLPRFEFEIPTFKEELPQQ</sequence>
<keyword evidence="4" id="KW-1185">Reference proteome</keyword>
<feature type="domain" description="SH3b" evidence="2">
    <location>
        <begin position="205"/>
        <end position="267"/>
    </location>
</feature>
<organism evidence="3 4">
    <name type="scientific">Youngiibacter multivorans</name>
    <dbReference type="NCBI Taxonomy" id="937251"/>
    <lineage>
        <taxon>Bacteria</taxon>
        <taxon>Bacillati</taxon>
        <taxon>Bacillota</taxon>
        <taxon>Clostridia</taxon>
        <taxon>Eubacteriales</taxon>
        <taxon>Clostridiaceae</taxon>
        <taxon>Youngiibacter</taxon>
    </lineage>
</organism>
<dbReference type="PROSITE" id="PS51781">
    <property type="entry name" value="SH3B"/>
    <property type="match status" value="3"/>
</dbReference>
<comment type="caution">
    <text evidence="3">The sequence shown here is derived from an EMBL/GenBank/DDBJ whole genome shotgun (WGS) entry which is preliminary data.</text>
</comment>
<feature type="domain" description="SH3b" evidence="2">
    <location>
        <begin position="126"/>
        <end position="188"/>
    </location>
</feature>
<dbReference type="EMBL" id="JAGGKC010000018">
    <property type="protein sequence ID" value="MBP1919670.1"/>
    <property type="molecule type" value="Genomic_DNA"/>
</dbReference>
<dbReference type="InterPro" id="IPR013783">
    <property type="entry name" value="Ig-like_fold"/>
</dbReference>
<evidence type="ECO:0000259" key="2">
    <source>
        <dbReference type="PROSITE" id="PS51781"/>
    </source>
</evidence>
<name>A0ABS4G5W5_9CLOT</name>
<feature type="compositionally biased region" description="Pro residues" evidence="1">
    <location>
        <begin position="190"/>
        <end position="202"/>
    </location>
</feature>
<dbReference type="Pfam" id="PF08239">
    <property type="entry name" value="SH3_3"/>
    <property type="match status" value="3"/>
</dbReference>
<protein>
    <submittedName>
        <fullName evidence="3">Beta-N-acetylglucosaminidase/uncharacterized protein YraI</fullName>
    </submittedName>
</protein>
<dbReference type="PANTHER" id="PTHR34408">
    <property type="entry name" value="FAMILY PROTEIN, PUTATIVE-RELATED"/>
    <property type="match status" value="1"/>
</dbReference>
<dbReference type="Pfam" id="PF01832">
    <property type="entry name" value="Glucosaminidase"/>
    <property type="match status" value="1"/>
</dbReference>
<feature type="domain" description="SH3b" evidence="2">
    <location>
        <begin position="281"/>
        <end position="343"/>
    </location>
</feature>
<accession>A0ABS4G5W5</accession>
<feature type="region of interest" description="Disordered" evidence="1">
    <location>
        <begin position="187"/>
        <end position="214"/>
    </location>
</feature>
<dbReference type="Pfam" id="PF19087">
    <property type="entry name" value="DUF5776"/>
    <property type="match status" value="1"/>
</dbReference>
<dbReference type="Gene3D" id="2.30.30.40">
    <property type="entry name" value="SH3 Domains"/>
    <property type="match status" value="3"/>
</dbReference>
<evidence type="ECO:0000256" key="1">
    <source>
        <dbReference type="SAM" id="MobiDB-lite"/>
    </source>
</evidence>